<sequence length="139" mass="16022">MEGENTRLIRKDRVSKIVSLQDLPPLTETEIKFNTGLSRLVKFMTVCQEESREAPYDDSNYLQMQTIDIPPKIKGLNQLLQEMQSQGIPIPRFDGSHFEITKQNGESFMFSLALEHAVFDDDVRQLVLYTTPHRIARPV</sequence>
<comment type="caution">
    <text evidence="1">The sequence shown here is derived from an EMBL/GenBank/DDBJ whole genome shotgun (WGS) entry which is preliminary data.</text>
</comment>
<evidence type="ECO:0000313" key="1">
    <source>
        <dbReference type="EMBL" id="OGY87109.1"/>
    </source>
</evidence>
<organism evidence="1 2">
    <name type="scientific">Candidatus Kerfeldbacteria bacterium RIFOXYB2_FULL_38_14</name>
    <dbReference type="NCBI Taxonomy" id="1798547"/>
    <lineage>
        <taxon>Bacteria</taxon>
        <taxon>Candidatus Kerfeldiibacteriota</taxon>
    </lineage>
</organism>
<protein>
    <submittedName>
        <fullName evidence="1">Uncharacterized protein</fullName>
    </submittedName>
</protein>
<accession>A0A1G2BEY8</accession>
<dbReference type="EMBL" id="MHKI01000012">
    <property type="protein sequence ID" value="OGY87109.1"/>
    <property type="molecule type" value="Genomic_DNA"/>
</dbReference>
<proteinExistence type="predicted"/>
<evidence type="ECO:0000313" key="2">
    <source>
        <dbReference type="Proteomes" id="UP000176420"/>
    </source>
</evidence>
<dbReference type="AlphaFoldDB" id="A0A1G2BEY8"/>
<reference evidence="1 2" key="1">
    <citation type="journal article" date="2016" name="Nat. Commun.">
        <title>Thousands of microbial genomes shed light on interconnected biogeochemical processes in an aquifer system.</title>
        <authorList>
            <person name="Anantharaman K."/>
            <person name="Brown C.T."/>
            <person name="Hug L.A."/>
            <person name="Sharon I."/>
            <person name="Castelle C.J."/>
            <person name="Probst A.J."/>
            <person name="Thomas B.C."/>
            <person name="Singh A."/>
            <person name="Wilkins M.J."/>
            <person name="Karaoz U."/>
            <person name="Brodie E.L."/>
            <person name="Williams K.H."/>
            <person name="Hubbard S.S."/>
            <person name="Banfield J.F."/>
        </authorList>
    </citation>
    <scope>NUCLEOTIDE SEQUENCE [LARGE SCALE GENOMIC DNA]</scope>
</reference>
<name>A0A1G2BEY8_9BACT</name>
<dbReference type="Proteomes" id="UP000176420">
    <property type="component" value="Unassembled WGS sequence"/>
</dbReference>
<gene>
    <name evidence="1" type="ORF">A2319_02800</name>
</gene>